<keyword evidence="1" id="KW-0805">Transcription regulation</keyword>
<evidence type="ECO:0000256" key="2">
    <source>
        <dbReference type="ARBA" id="ARBA00023125"/>
    </source>
</evidence>
<dbReference type="eggNOG" id="COG2197">
    <property type="taxonomic scope" value="Bacteria"/>
</dbReference>
<dbReference type="SUPFAM" id="SSF46894">
    <property type="entry name" value="C-terminal effector domain of the bipartite response regulators"/>
    <property type="match status" value="1"/>
</dbReference>
<dbReference type="PANTHER" id="PTHR44688">
    <property type="entry name" value="DNA-BINDING TRANSCRIPTIONAL ACTIVATOR DEVR_DOSR"/>
    <property type="match status" value="1"/>
</dbReference>
<dbReference type="InterPro" id="IPR005143">
    <property type="entry name" value="TF_LuxR_autoind-bd_dom"/>
</dbReference>
<keyword evidence="3" id="KW-0804">Transcription</keyword>
<dbReference type="InterPro" id="IPR036693">
    <property type="entry name" value="TF_LuxR_autoind-bd_dom_sf"/>
</dbReference>
<evidence type="ECO:0000259" key="4">
    <source>
        <dbReference type="PROSITE" id="PS50043"/>
    </source>
</evidence>
<gene>
    <name evidence="5" type="ORF">BV97_01191</name>
</gene>
<dbReference type="SMART" id="SM00421">
    <property type="entry name" value="HTH_LUXR"/>
    <property type="match status" value="1"/>
</dbReference>
<dbReference type="GO" id="GO:0006355">
    <property type="term" value="P:regulation of DNA-templated transcription"/>
    <property type="evidence" value="ECO:0007669"/>
    <property type="project" value="InterPro"/>
</dbReference>
<evidence type="ECO:0000313" key="5">
    <source>
        <dbReference type="EMBL" id="EZP83998.1"/>
    </source>
</evidence>
<protein>
    <submittedName>
        <fullName evidence="5">Transcriptional regulator, LuxR family</fullName>
    </submittedName>
</protein>
<dbReference type="Gene3D" id="3.30.450.80">
    <property type="entry name" value="Transcription factor LuxR-like, autoinducer-binding domain"/>
    <property type="match status" value="1"/>
</dbReference>
<dbReference type="PRINTS" id="PR00038">
    <property type="entry name" value="HTHLUXR"/>
</dbReference>
<dbReference type="PATRIC" id="fig|158500.4.peg.1225"/>
<dbReference type="Pfam" id="PF00196">
    <property type="entry name" value="GerE"/>
    <property type="match status" value="1"/>
</dbReference>
<evidence type="ECO:0000256" key="1">
    <source>
        <dbReference type="ARBA" id="ARBA00023015"/>
    </source>
</evidence>
<keyword evidence="2" id="KW-0238">DNA-binding</keyword>
<dbReference type="RefSeq" id="WP_036523985.1">
    <property type="nucleotide sequence ID" value="NZ_JFYZ01000002.1"/>
</dbReference>
<dbReference type="InterPro" id="IPR036388">
    <property type="entry name" value="WH-like_DNA-bd_sf"/>
</dbReference>
<dbReference type="AlphaFoldDB" id="A0A031K4Q2"/>
<dbReference type="SUPFAM" id="SSF75516">
    <property type="entry name" value="Pheromone-binding domain of LuxR-like quorum-sensing transcription factors"/>
    <property type="match status" value="1"/>
</dbReference>
<name>A0A031K4Q2_9SPHN</name>
<dbReference type="CDD" id="cd06170">
    <property type="entry name" value="LuxR_C_like"/>
    <property type="match status" value="1"/>
</dbReference>
<accession>A0A031K4Q2</accession>
<proteinExistence type="predicted"/>
<dbReference type="GO" id="GO:0003677">
    <property type="term" value="F:DNA binding"/>
    <property type="evidence" value="ECO:0007669"/>
    <property type="project" value="UniProtKB-KW"/>
</dbReference>
<reference evidence="5 6" key="1">
    <citation type="submission" date="2014-03" db="EMBL/GenBank/DDBJ databases">
        <title>Whole genome sequence of Novosphingobium resinovorum KF1.</title>
        <authorList>
            <person name="Gan H.M."/>
            <person name="Gan H.Y."/>
            <person name="Chew T.H."/>
            <person name="Savka M.A."/>
        </authorList>
    </citation>
    <scope>NUCLEOTIDE SEQUENCE [LARGE SCALE GENOMIC DNA]</scope>
    <source>
        <strain evidence="5 6">KF1</strain>
    </source>
</reference>
<evidence type="ECO:0000313" key="6">
    <source>
        <dbReference type="Proteomes" id="UP000024329"/>
    </source>
</evidence>
<dbReference type="Proteomes" id="UP000024329">
    <property type="component" value="Unassembled WGS sequence"/>
</dbReference>
<dbReference type="Pfam" id="PF03472">
    <property type="entry name" value="Autoind_bind"/>
    <property type="match status" value="1"/>
</dbReference>
<organism evidence="5 6">
    <name type="scientific">Novosphingobium resinovorum</name>
    <dbReference type="NCBI Taxonomy" id="158500"/>
    <lineage>
        <taxon>Bacteria</taxon>
        <taxon>Pseudomonadati</taxon>
        <taxon>Pseudomonadota</taxon>
        <taxon>Alphaproteobacteria</taxon>
        <taxon>Sphingomonadales</taxon>
        <taxon>Sphingomonadaceae</taxon>
        <taxon>Novosphingobium</taxon>
    </lineage>
</organism>
<comment type="caution">
    <text evidence="5">The sequence shown here is derived from an EMBL/GenBank/DDBJ whole genome shotgun (WGS) entry which is preliminary data.</text>
</comment>
<evidence type="ECO:0000256" key="3">
    <source>
        <dbReference type="ARBA" id="ARBA00023163"/>
    </source>
</evidence>
<sequence length="247" mass="27892">MPLERLIEQHRKYVRAARRDRDILSLTVDAVGELGFNRVALVQMVWFLRQERQYFCLDNYGEWHDIFIARQYYRRDPVHLASLRTNRCFAWSEVGAILGASRVHLPILQEAARHGLNRGLTVPIGVPGEPPGSGSLGTDAETLPPPDRCRAAAWIVDEAFAEVRRVYGLPAKAEDHAPPLSPRRLECLRLVALGLTDAEVAERMGIAISTVHTHMEYLRRTYGVRSRTQLGRLAQRLGLLGTEDIIP</sequence>
<dbReference type="InterPro" id="IPR016032">
    <property type="entry name" value="Sig_transdc_resp-reg_C-effctor"/>
</dbReference>
<dbReference type="PANTHER" id="PTHR44688:SF16">
    <property type="entry name" value="DNA-BINDING TRANSCRIPTIONAL ACTIVATOR DEVR_DOSR"/>
    <property type="match status" value="1"/>
</dbReference>
<dbReference type="PROSITE" id="PS50043">
    <property type="entry name" value="HTH_LUXR_2"/>
    <property type="match status" value="1"/>
</dbReference>
<dbReference type="Gene3D" id="1.10.10.10">
    <property type="entry name" value="Winged helix-like DNA-binding domain superfamily/Winged helix DNA-binding domain"/>
    <property type="match status" value="1"/>
</dbReference>
<dbReference type="InterPro" id="IPR000792">
    <property type="entry name" value="Tscrpt_reg_LuxR_C"/>
</dbReference>
<dbReference type="EMBL" id="JFYZ01000002">
    <property type="protein sequence ID" value="EZP83998.1"/>
    <property type="molecule type" value="Genomic_DNA"/>
</dbReference>
<feature type="domain" description="HTH luxR-type" evidence="4">
    <location>
        <begin position="173"/>
        <end position="238"/>
    </location>
</feature>